<evidence type="ECO:0000313" key="3">
    <source>
        <dbReference type="EMBL" id="RYJ52897.1"/>
    </source>
</evidence>
<dbReference type="Pfam" id="PF06445">
    <property type="entry name" value="GyrI-like"/>
    <property type="match status" value="1"/>
</dbReference>
<evidence type="ECO:0000313" key="4">
    <source>
        <dbReference type="Proteomes" id="UP000253235"/>
    </source>
</evidence>
<proteinExistence type="predicted"/>
<name>A0A482TNM1_9FLAO</name>
<keyword evidence="1" id="KW-1133">Transmembrane helix</keyword>
<accession>A0A482TNM1</accession>
<keyword evidence="1" id="KW-0472">Membrane</keyword>
<dbReference type="Gene3D" id="3.20.80.10">
    <property type="entry name" value="Regulatory factor, effector binding domain"/>
    <property type="match status" value="1"/>
</dbReference>
<dbReference type="OrthoDB" id="1421367at2"/>
<dbReference type="InterPro" id="IPR029442">
    <property type="entry name" value="GyrI-like"/>
</dbReference>
<feature type="transmembrane region" description="Helical" evidence="1">
    <location>
        <begin position="7"/>
        <end position="25"/>
    </location>
</feature>
<dbReference type="InterPro" id="IPR011256">
    <property type="entry name" value="Reg_factor_effector_dom_sf"/>
</dbReference>
<organism evidence="3 4">
    <name type="scientific">Flavobacterium petrolei</name>
    <dbReference type="NCBI Taxonomy" id="2259594"/>
    <lineage>
        <taxon>Bacteria</taxon>
        <taxon>Pseudomonadati</taxon>
        <taxon>Bacteroidota</taxon>
        <taxon>Flavobacteriia</taxon>
        <taxon>Flavobacteriales</taxon>
        <taxon>Flavobacteriaceae</taxon>
        <taxon>Flavobacterium</taxon>
    </lineage>
</organism>
<evidence type="ECO:0000259" key="2">
    <source>
        <dbReference type="Pfam" id="PF06445"/>
    </source>
</evidence>
<dbReference type="SUPFAM" id="SSF55136">
    <property type="entry name" value="Probable bacterial effector-binding domain"/>
    <property type="match status" value="1"/>
</dbReference>
<keyword evidence="1" id="KW-0812">Transmembrane</keyword>
<protein>
    <recommendedName>
        <fullName evidence="2">GyrI-like small molecule binding domain-containing protein</fullName>
    </recommendedName>
</protein>
<sequence>MTVRKKIIITCSAFLSLFLIWYLLVKKTDYCISFKVSAATGTVFQGIQEWSVIQLEKEKENYTVLEKRNFDFIRQKMKKGDAQMEYIWDITYINDSVTKVNVGIKDLNHSIYNKLTVPFFSTLFKESQIKKITDFKKGLGEHLKNFKVRIEGEGVSEETFVAYINLKSVLQEKGQTMIANDAIITGFLFENKIKIIGRPYLEIMNWDLDKETIDFNYCFPVEKPAKNVINNAVKFKTLPAIKGLKATYYGNFRTSDRAWFALMDYAKKHNLKLENKVQEHFLSNPFNGGNELEWETKIIIPFTSK</sequence>
<comment type="caution">
    <text evidence="3">The sequence shown here is derived from an EMBL/GenBank/DDBJ whole genome shotgun (WGS) entry which is preliminary data.</text>
</comment>
<dbReference type="RefSeq" id="WP_113665026.1">
    <property type="nucleotide sequence ID" value="NZ_QNVY02000001.1"/>
</dbReference>
<dbReference type="EMBL" id="QNVY02000001">
    <property type="protein sequence ID" value="RYJ52897.1"/>
    <property type="molecule type" value="Genomic_DNA"/>
</dbReference>
<dbReference type="Proteomes" id="UP000253235">
    <property type="component" value="Unassembled WGS sequence"/>
</dbReference>
<evidence type="ECO:0000256" key="1">
    <source>
        <dbReference type="SAM" id="Phobius"/>
    </source>
</evidence>
<reference evidence="3 4" key="1">
    <citation type="submission" date="2019-01" db="EMBL/GenBank/DDBJ databases">
        <title>Flavobacterium sp. nov. isolated from arctic soil.</title>
        <authorList>
            <person name="Kim D.-U."/>
        </authorList>
    </citation>
    <scope>NUCLEOTIDE SEQUENCE [LARGE SCALE GENOMIC DNA]</scope>
    <source>
        <strain evidence="3 4">Kopri-42</strain>
    </source>
</reference>
<gene>
    <name evidence="3" type="ORF">DR871_002285</name>
</gene>
<feature type="domain" description="GyrI-like small molecule binding" evidence="2">
    <location>
        <begin position="162"/>
        <end position="302"/>
    </location>
</feature>
<keyword evidence="4" id="KW-1185">Reference proteome</keyword>
<dbReference type="AlphaFoldDB" id="A0A482TNM1"/>